<accession>A0A550CBF0</accession>
<protein>
    <recommendedName>
        <fullName evidence="4">Secreted protein</fullName>
    </recommendedName>
</protein>
<comment type="caution">
    <text evidence="2">The sequence shown here is derived from an EMBL/GenBank/DDBJ whole genome shotgun (WGS) entry which is preliminary data.</text>
</comment>
<keyword evidence="3" id="KW-1185">Reference proteome</keyword>
<proteinExistence type="predicted"/>
<name>A0A550CBF0_9AGAR</name>
<dbReference type="EMBL" id="VDMD01000014">
    <property type="protein sequence ID" value="TRM62133.1"/>
    <property type="molecule type" value="Genomic_DNA"/>
</dbReference>
<reference evidence="2 3" key="1">
    <citation type="journal article" date="2019" name="New Phytol.">
        <title>Comparative genomics reveals unique wood-decay strategies and fruiting body development in the Schizophyllaceae.</title>
        <authorList>
            <person name="Almasi E."/>
            <person name="Sahu N."/>
            <person name="Krizsan K."/>
            <person name="Balint B."/>
            <person name="Kovacs G.M."/>
            <person name="Kiss B."/>
            <person name="Cseklye J."/>
            <person name="Drula E."/>
            <person name="Henrissat B."/>
            <person name="Nagy I."/>
            <person name="Chovatia M."/>
            <person name="Adam C."/>
            <person name="LaButti K."/>
            <person name="Lipzen A."/>
            <person name="Riley R."/>
            <person name="Grigoriev I.V."/>
            <person name="Nagy L.G."/>
        </authorList>
    </citation>
    <scope>NUCLEOTIDE SEQUENCE [LARGE SCALE GENOMIC DNA]</scope>
    <source>
        <strain evidence="2 3">NL-1724</strain>
    </source>
</reference>
<evidence type="ECO:0000313" key="2">
    <source>
        <dbReference type="EMBL" id="TRM62133.1"/>
    </source>
</evidence>
<dbReference type="Proteomes" id="UP000320762">
    <property type="component" value="Unassembled WGS sequence"/>
</dbReference>
<evidence type="ECO:0008006" key="4">
    <source>
        <dbReference type="Google" id="ProtNLM"/>
    </source>
</evidence>
<gene>
    <name evidence="2" type="ORF">BD626DRAFT_500017</name>
</gene>
<evidence type="ECO:0000256" key="1">
    <source>
        <dbReference type="SAM" id="SignalP"/>
    </source>
</evidence>
<keyword evidence="1" id="KW-0732">Signal</keyword>
<feature type="chain" id="PRO_5022230155" description="Secreted protein" evidence="1">
    <location>
        <begin position="21"/>
        <end position="82"/>
    </location>
</feature>
<dbReference type="AlphaFoldDB" id="A0A550CBF0"/>
<organism evidence="2 3">
    <name type="scientific">Schizophyllum amplum</name>
    <dbReference type="NCBI Taxonomy" id="97359"/>
    <lineage>
        <taxon>Eukaryota</taxon>
        <taxon>Fungi</taxon>
        <taxon>Dikarya</taxon>
        <taxon>Basidiomycota</taxon>
        <taxon>Agaricomycotina</taxon>
        <taxon>Agaricomycetes</taxon>
        <taxon>Agaricomycetidae</taxon>
        <taxon>Agaricales</taxon>
        <taxon>Schizophyllaceae</taxon>
        <taxon>Schizophyllum</taxon>
    </lineage>
</organism>
<feature type="signal peptide" evidence="1">
    <location>
        <begin position="1"/>
        <end position="20"/>
    </location>
</feature>
<sequence length="82" mass="9114">MHRLSFILRRCSAAVRAALACRLCSVRTNLCALPVEPCNHCQSPTKLGATRHGVYRMMCVQIHACARARLLPIATRYSMTGK</sequence>
<evidence type="ECO:0000313" key="3">
    <source>
        <dbReference type="Proteomes" id="UP000320762"/>
    </source>
</evidence>